<sequence length="67" mass="7283">MPASPPPPAMQGTSTGIPAVADATPNHHHRIITTPAIPKHLGSSSPPRATRRNPRPYHRLPSRRRRG</sequence>
<evidence type="ECO:0000313" key="3">
    <source>
        <dbReference type="Proteomes" id="UP000799640"/>
    </source>
</evidence>
<feature type="region of interest" description="Disordered" evidence="1">
    <location>
        <begin position="1"/>
        <end position="67"/>
    </location>
</feature>
<protein>
    <submittedName>
        <fullName evidence="2">Uncharacterized protein</fullName>
    </submittedName>
</protein>
<proteinExistence type="predicted"/>
<name>A0A6G1HW47_9PEZI</name>
<keyword evidence="3" id="KW-1185">Reference proteome</keyword>
<organism evidence="2 3">
    <name type="scientific">Trichodelitschia bisporula</name>
    <dbReference type="NCBI Taxonomy" id="703511"/>
    <lineage>
        <taxon>Eukaryota</taxon>
        <taxon>Fungi</taxon>
        <taxon>Dikarya</taxon>
        <taxon>Ascomycota</taxon>
        <taxon>Pezizomycotina</taxon>
        <taxon>Dothideomycetes</taxon>
        <taxon>Dothideomycetes incertae sedis</taxon>
        <taxon>Phaeotrichales</taxon>
        <taxon>Phaeotrichaceae</taxon>
        <taxon>Trichodelitschia</taxon>
    </lineage>
</organism>
<dbReference type="AlphaFoldDB" id="A0A6G1HW47"/>
<dbReference type="EMBL" id="ML996695">
    <property type="protein sequence ID" value="KAF2400232.1"/>
    <property type="molecule type" value="Genomic_DNA"/>
</dbReference>
<evidence type="ECO:0000313" key="2">
    <source>
        <dbReference type="EMBL" id="KAF2400232.1"/>
    </source>
</evidence>
<evidence type="ECO:0000256" key="1">
    <source>
        <dbReference type="SAM" id="MobiDB-lite"/>
    </source>
</evidence>
<reference evidence="2" key="1">
    <citation type="journal article" date="2020" name="Stud. Mycol.">
        <title>101 Dothideomycetes genomes: a test case for predicting lifestyles and emergence of pathogens.</title>
        <authorList>
            <person name="Haridas S."/>
            <person name="Albert R."/>
            <person name="Binder M."/>
            <person name="Bloem J."/>
            <person name="Labutti K."/>
            <person name="Salamov A."/>
            <person name="Andreopoulos B."/>
            <person name="Baker S."/>
            <person name="Barry K."/>
            <person name="Bills G."/>
            <person name="Bluhm B."/>
            <person name="Cannon C."/>
            <person name="Castanera R."/>
            <person name="Culley D."/>
            <person name="Daum C."/>
            <person name="Ezra D."/>
            <person name="Gonzalez J."/>
            <person name="Henrissat B."/>
            <person name="Kuo A."/>
            <person name="Liang C."/>
            <person name="Lipzen A."/>
            <person name="Lutzoni F."/>
            <person name="Magnuson J."/>
            <person name="Mondo S."/>
            <person name="Nolan M."/>
            <person name="Ohm R."/>
            <person name="Pangilinan J."/>
            <person name="Park H.-J."/>
            <person name="Ramirez L."/>
            <person name="Alfaro M."/>
            <person name="Sun H."/>
            <person name="Tritt A."/>
            <person name="Yoshinaga Y."/>
            <person name="Zwiers L.-H."/>
            <person name="Turgeon B."/>
            <person name="Goodwin S."/>
            <person name="Spatafora J."/>
            <person name="Crous P."/>
            <person name="Grigoriev I."/>
        </authorList>
    </citation>
    <scope>NUCLEOTIDE SEQUENCE</scope>
    <source>
        <strain evidence="2">CBS 262.69</strain>
    </source>
</reference>
<feature type="compositionally biased region" description="Basic residues" evidence="1">
    <location>
        <begin position="49"/>
        <end position="67"/>
    </location>
</feature>
<gene>
    <name evidence="2" type="ORF">EJ06DRAFT_530220</name>
</gene>
<dbReference type="Proteomes" id="UP000799640">
    <property type="component" value="Unassembled WGS sequence"/>
</dbReference>
<accession>A0A6G1HW47</accession>